<reference evidence="1" key="1">
    <citation type="journal article" date="2014" name="Int. J. Syst. Evol. Microbiol.">
        <title>Complete genome sequence of Corynebacterium casei LMG S-19264T (=DSM 44701T), isolated from a smear-ripened cheese.</title>
        <authorList>
            <consortium name="US DOE Joint Genome Institute (JGI-PGF)"/>
            <person name="Walter F."/>
            <person name="Albersmeier A."/>
            <person name="Kalinowski J."/>
            <person name="Ruckert C."/>
        </authorList>
    </citation>
    <scope>NUCLEOTIDE SEQUENCE</scope>
    <source>
        <strain evidence="1">JCM 4518</strain>
    </source>
</reference>
<name>A0A918WAE1_9ACTN</name>
<comment type="caution">
    <text evidence="1">The sequence shown here is derived from an EMBL/GenBank/DDBJ whole genome shotgun (WGS) entry which is preliminary data.</text>
</comment>
<proteinExistence type="predicted"/>
<dbReference type="AlphaFoldDB" id="A0A918WAE1"/>
<dbReference type="Proteomes" id="UP000644020">
    <property type="component" value="Unassembled WGS sequence"/>
</dbReference>
<dbReference type="RefSeq" id="WP_189980435.1">
    <property type="nucleotide sequence ID" value="NZ_BMUL01000012.1"/>
</dbReference>
<evidence type="ECO:0000313" key="1">
    <source>
        <dbReference type="EMBL" id="GHA97331.1"/>
    </source>
</evidence>
<reference evidence="1" key="2">
    <citation type="submission" date="2020-09" db="EMBL/GenBank/DDBJ databases">
        <authorList>
            <person name="Sun Q."/>
            <person name="Ohkuma M."/>
        </authorList>
    </citation>
    <scope>NUCLEOTIDE SEQUENCE</scope>
    <source>
        <strain evidence="1">JCM 4518</strain>
    </source>
</reference>
<dbReference type="EMBL" id="BMUL01000012">
    <property type="protein sequence ID" value="GHA97331.1"/>
    <property type="molecule type" value="Genomic_DNA"/>
</dbReference>
<protein>
    <submittedName>
        <fullName evidence="1">Uncharacterized protein</fullName>
    </submittedName>
</protein>
<accession>A0A918WAE1</accession>
<sequence>MGEKRARRRWWPWAAAAAGVLCAVPAGMIVWGAYALSESGREQAVDCGKAMEFARARLPAGAEGARCTGQHWQDTLVEVEFRLPRAEAAAWPAAAYPAGAPPYSCAADLCRSASFDEQLYVAVEVVYEDGGTALVRLRAFDV</sequence>
<keyword evidence="2" id="KW-1185">Reference proteome</keyword>
<gene>
    <name evidence="1" type="ORF">GCM10010305_46120</name>
</gene>
<evidence type="ECO:0000313" key="2">
    <source>
        <dbReference type="Proteomes" id="UP000644020"/>
    </source>
</evidence>
<organism evidence="1 2">
    <name type="scientific">Streptomyces termitum</name>
    <dbReference type="NCBI Taxonomy" id="67368"/>
    <lineage>
        <taxon>Bacteria</taxon>
        <taxon>Bacillati</taxon>
        <taxon>Actinomycetota</taxon>
        <taxon>Actinomycetes</taxon>
        <taxon>Kitasatosporales</taxon>
        <taxon>Streptomycetaceae</taxon>
        <taxon>Streptomyces</taxon>
    </lineage>
</organism>